<dbReference type="Proteomes" id="UP000626148">
    <property type="component" value="Unassembled WGS sequence"/>
</dbReference>
<feature type="compositionally biased region" description="Polar residues" evidence="3">
    <location>
        <begin position="433"/>
        <end position="453"/>
    </location>
</feature>
<dbReference type="NCBIfam" id="TIGR01840">
    <property type="entry name" value="esterase_phb"/>
    <property type="match status" value="1"/>
</dbReference>
<dbReference type="InterPro" id="IPR013783">
    <property type="entry name" value="Ig-like_fold"/>
</dbReference>
<name>A0A918NBI0_9GAMM</name>
<keyword evidence="2" id="KW-0378">Hydrolase</keyword>
<evidence type="ECO:0000256" key="4">
    <source>
        <dbReference type="SAM" id="SignalP"/>
    </source>
</evidence>
<dbReference type="AlphaFoldDB" id="A0A918NBI0"/>
<proteinExistence type="predicted"/>
<feature type="domain" description="Pesticidal crystal protein Cry22Aa Ig-like" evidence="5">
    <location>
        <begin position="358"/>
        <end position="427"/>
    </location>
</feature>
<dbReference type="GO" id="GO:0016787">
    <property type="term" value="F:hydrolase activity"/>
    <property type="evidence" value="ECO:0007669"/>
    <property type="project" value="UniProtKB-KW"/>
</dbReference>
<keyword evidence="7" id="KW-1185">Reference proteome</keyword>
<gene>
    <name evidence="6" type="ORF">GCM10007392_27720</name>
</gene>
<comment type="caution">
    <text evidence="6">The sequence shown here is derived from an EMBL/GenBank/DDBJ whole genome shotgun (WGS) entry which is preliminary data.</text>
</comment>
<feature type="region of interest" description="Disordered" evidence="3">
    <location>
        <begin position="433"/>
        <end position="454"/>
    </location>
</feature>
<reference evidence="6" key="2">
    <citation type="submission" date="2020-09" db="EMBL/GenBank/DDBJ databases">
        <authorList>
            <person name="Sun Q."/>
            <person name="Kim S."/>
        </authorList>
    </citation>
    <scope>NUCLEOTIDE SEQUENCE</scope>
    <source>
        <strain evidence="6">KCTC 22169</strain>
    </source>
</reference>
<dbReference type="GO" id="GO:0005576">
    <property type="term" value="C:extracellular region"/>
    <property type="evidence" value="ECO:0007669"/>
    <property type="project" value="InterPro"/>
</dbReference>
<dbReference type="SUPFAM" id="SSF53474">
    <property type="entry name" value="alpha/beta-Hydrolases"/>
    <property type="match status" value="1"/>
</dbReference>
<feature type="chain" id="PRO_5038102891" description="Pesticidal crystal protein Cry22Aa Ig-like domain-containing protein" evidence="4">
    <location>
        <begin position="28"/>
        <end position="568"/>
    </location>
</feature>
<accession>A0A918NBI0</accession>
<dbReference type="InterPro" id="IPR032179">
    <property type="entry name" value="Cry22Aa_Ig-like"/>
</dbReference>
<dbReference type="Pfam" id="PF16403">
    <property type="entry name" value="Bact_surface_Ig-like"/>
    <property type="match status" value="1"/>
</dbReference>
<evidence type="ECO:0000256" key="2">
    <source>
        <dbReference type="ARBA" id="ARBA00022801"/>
    </source>
</evidence>
<dbReference type="Pfam" id="PF10503">
    <property type="entry name" value="Esterase_PHB"/>
    <property type="match status" value="1"/>
</dbReference>
<dbReference type="InterPro" id="IPR029058">
    <property type="entry name" value="AB_hydrolase_fold"/>
</dbReference>
<dbReference type="InterPro" id="IPR010126">
    <property type="entry name" value="Esterase_phb"/>
</dbReference>
<dbReference type="RefSeq" id="WP_229805360.1">
    <property type="nucleotide sequence ID" value="NZ_BMXR01000006.1"/>
</dbReference>
<sequence length="568" mass="61368">MRHSMMVGRWLTGLLVGAACLASTAWAGTRHDYTFQAQSYAGSETRQYSVYVPDGFSGARPMVMTLHGCKQTHEDVLADWGMKAAADEYGFILVTPFITTYNGLRNENCWGFWFEEHRHQGGGEVEDLHQIALEVEGQFNIDANRRYITGLSSGGAMTVVAAVAHNEYWAAAASASGLPYGEDAASVSLSGQCPGSATFHSVSRVASDMKLELDNEYAIPMMVLQNEDDCTVVQPAGRNIRDAHLRVFGADDFNSPTEALASTANCTYYQQDYGCQHQRFTEDGTTGTRSIVETVFFNGPLSTANSQDTDHGHYWVGGADGNEGKWAVRQGPVYPDIIWDFFNRHGRIAEPAINKPVITLAGDNPMEITLGSTFTDPGASATDVEDGTVSVTAQCDVDTGTAGDYYCTYSATDSDDHTTVATRVVTVVDPNAPTETCVESTDSPQGHINNSRASAGGNYNLRALSTGDNADIGFAWDSWSSVTLTEGEPGQWFAQQPEACQGTEPPSGGFTCQDWYDSNMNHDYGGRAYYSGGYYTDGGNDYLGGLSGTYSWVSETSEGYFEAGQCPS</sequence>
<evidence type="ECO:0000313" key="7">
    <source>
        <dbReference type="Proteomes" id="UP000626148"/>
    </source>
</evidence>
<dbReference type="Gene3D" id="2.60.40.10">
    <property type="entry name" value="Immunoglobulins"/>
    <property type="match status" value="1"/>
</dbReference>
<evidence type="ECO:0000256" key="3">
    <source>
        <dbReference type="SAM" id="MobiDB-lite"/>
    </source>
</evidence>
<evidence type="ECO:0000256" key="1">
    <source>
        <dbReference type="ARBA" id="ARBA00022729"/>
    </source>
</evidence>
<reference evidence="6" key="1">
    <citation type="journal article" date="2014" name="Int. J. Syst. Evol. Microbiol.">
        <title>Complete genome sequence of Corynebacterium casei LMG S-19264T (=DSM 44701T), isolated from a smear-ripened cheese.</title>
        <authorList>
            <consortium name="US DOE Joint Genome Institute (JGI-PGF)"/>
            <person name="Walter F."/>
            <person name="Albersmeier A."/>
            <person name="Kalinowski J."/>
            <person name="Ruckert C."/>
        </authorList>
    </citation>
    <scope>NUCLEOTIDE SEQUENCE</scope>
    <source>
        <strain evidence="6">KCTC 22169</strain>
    </source>
</reference>
<evidence type="ECO:0000313" key="6">
    <source>
        <dbReference type="EMBL" id="GGX58344.1"/>
    </source>
</evidence>
<dbReference type="PROSITE" id="PS51257">
    <property type="entry name" value="PROKAR_LIPOPROTEIN"/>
    <property type="match status" value="1"/>
</dbReference>
<organism evidence="6 7">
    <name type="scientific">Saccharospirillum salsuginis</name>
    <dbReference type="NCBI Taxonomy" id="418750"/>
    <lineage>
        <taxon>Bacteria</taxon>
        <taxon>Pseudomonadati</taxon>
        <taxon>Pseudomonadota</taxon>
        <taxon>Gammaproteobacteria</taxon>
        <taxon>Oceanospirillales</taxon>
        <taxon>Saccharospirillaceae</taxon>
        <taxon>Saccharospirillum</taxon>
    </lineage>
</organism>
<dbReference type="EMBL" id="BMXR01000006">
    <property type="protein sequence ID" value="GGX58344.1"/>
    <property type="molecule type" value="Genomic_DNA"/>
</dbReference>
<dbReference type="PANTHER" id="PTHR43037">
    <property type="entry name" value="UNNAMED PRODUCT-RELATED"/>
    <property type="match status" value="1"/>
</dbReference>
<dbReference type="PANTHER" id="PTHR43037:SF1">
    <property type="entry name" value="BLL1128 PROTEIN"/>
    <property type="match status" value="1"/>
</dbReference>
<protein>
    <recommendedName>
        <fullName evidence="5">Pesticidal crystal protein Cry22Aa Ig-like domain-containing protein</fullName>
    </recommendedName>
</protein>
<feature type="signal peptide" evidence="4">
    <location>
        <begin position="1"/>
        <end position="27"/>
    </location>
</feature>
<dbReference type="Gene3D" id="3.40.50.1820">
    <property type="entry name" value="alpha/beta hydrolase"/>
    <property type="match status" value="1"/>
</dbReference>
<keyword evidence="1 4" id="KW-0732">Signal</keyword>
<dbReference type="InterPro" id="IPR050955">
    <property type="entry name" value="Plant_Biomass_Hydrol_Est"/>
</dbReference>
<evidence type="ECO:0000259" key="5">
    <source>
        <dbReference type="Pfam" id="PF16403"/>
    </source>
</evidence>